<evidence type="ECO:0000256" key="1">
    <source>
        <dbReference type="SAM" id="MobiDB-lite"/>
    </source>
</evidence>
<dbReference type="Proteomes" id="UP000192923">
    <property type="component" value="Unassembled WGS sequence"/>
</dbReference>
<name>A0A1Y6D2Q8_9GAMM</name>
<protein>
    <submittedName>
        <fullName evidence="5">ABC-type uncharacterized transport system involved in gliding motility, auxiliary component</fullName>
    </submittedName>
</protein>
<accession>A0A1Y6D2Q8</accession>
<feature type="transmembrane region" description="Helical" evidence="2">
    <location>
        <begin position="481"/>
        <end position="507"/>
    </location>
</feature>
<dbReference type="Pfam" id="PF09822">
    <property type="entry name" value="ABC_transp_aux"/>
    <property type="match status" value="1"/>
</dbReference>
<organism evidence="5 6">
    <name type="scientific">Methylomagnum ishizawai</name>
    <dbReference type="NCBI Taxonomy" id="1760988"/>
    <lineage>
        <taxon>Bacteria</taxon>
        <taxon>Pseudomonadati</taxon>
        <taxon>Pseudomonadota</taxon>
        <taxon>Gammaproteobacteria</taxon>
        <taxon>Methylococcales</taxon>
        <taxon>Methylococcaceae</taxon>
        <taxon>Methylomagnum</taxon>
    </lineage>
</organism>
<dbReference type="EMBL" id="FXAM01000001">
    <property type="protein sequence ID" value="SMF96876.1"/>
    <property type="molecule type" value="Genomic_DNA"/>
</dbReference>
<sequence>MKINRKTHLELRLQNLLFTLLFLAVVGLVGWLSTRYTAQFDWTASHRHTLSEGSRKVLDLLPGPVTITAYARETPQLRERIADQVGRYRRFKPDLTLDFVNPDTQPDKVRELGISMDGELIVEYQGRTEKIQEPAETSLTNALQRLATPEERHVVFLEGHGERSPQGEANHDLGQFGDELRRKGLVVSLLNLAITPDIPDNTDVLVLAGPRVDLLPGELKQLEAYVQKGGNLLWLVDPGEQHGLQGLAAQLGLSFLPGVVVDASTQVLGIDDPTFALVAEYPPSPITQGFEEMTVFPIATALVAKEDGEFEKEAFLSTLPRSWTESGEVKGKVVFEPAKGERSGPLDIGYTLTRQVQPPAPPKPESPAQSEPPAKAEAPTPATSKKPVKPETAPKPAAKPEAAQPREAAKPAEAPKAPPAPPINQRIVVVGDGDFLSNAYLGNGGNLDLGLNLVQWLGRSDNLINIPAKVAPDSKLDLAPLASGAIAVGFLFILPLILIGTGATIWFKRRRR</sequence>
<dbReference type="SUPFAM" id="SSF52317">
    <property type="entry name" value="Class I glutamine amidotransferase-like"/>
    <property type="match status" value="1"/>
</dbReference>
<keyword evidence="2" id="KW-0812">Transmembrane</keyword>
<feature type="compositionally biased region" description="Low complexity" evidence="1">
    <location>
        <begin position="366"/>
        <end position="415"/>
    </location>
</feature>
<keyword evidence="2" id="KW-0472">Membrane</keyword>
<dbReference type="InterPro" id="IPR029062">
    <property type="entry name" value="Class_I_gatase-like"/>
</dbReference>
<evidence type="ECO:0000256" key="2">
    <source>
        <dbReference type="SAM" id="Phobius"/>
    </source>
</evidence>
<evidence type="ECO:0000313" key="5">
    <source>
        <dbReference type="EMBL" id="SMF96876.1"/>
    </source>
</evidence>
<dbReference type="AlphaFoldDB" id="A0A1Y6D2Q8"/>
<feature type="transmembrane region" description="Helical" evidence="2">
    <location>
        <begin position="12"/>
        <end position="32"/>
    </location>
</feature>
<reference evidence="5 6" key="1">
    <citation type="submission" date="2016-12" db="EMBL/GenBank/DDBJ databases">
        <authorList>
            <person name="Song W.-J."/>
            <person name="Kurnit D.M."/>
        </authorList>
    </citation>
    <scope>NUCLEOTIDE SEQUENCE [LARGE SCALE GENOMIC DNA]</scope>
    <source>
        <strain evidence="5 6">175</strain>
    </source>
</reference>
<dbReference type="Pfam" id="PF23357">
    <property type="entry name" value="DUF7088"/>
    <property type="match status" value="1"/>
</dbReference>
<evidence type="ECO:0000259" key="4">
    <source>
        <dbReference type="Pfam" id="PF23357"/>
    </source>
</evidence>
<dbReference type="InterPro" id="IPR019196">
    <property type="entry name" value="ABC_transp_unknown"/>
</dbReference>
<keyword evidence="6" id="KW-1185">Reference proteome</keyword>
<gene>
    <name evidence="5" type="ORF">SAMN02949497_4290</name>
</gene>
<feature type="region of interest" description="Disordered" evidence="1">
    <location>
        <begin position="353"/>
        <end position="423"/>
    </location>
</feature>
<evidence type="ECO:0000313" key="6">
    <source>
        <dbReference type="Proteomes" id="UP000192923"/>
    </source>
</evidence>
<keyword evidence="2" id="KW-1133">Transmembrane helix</keyword>
<dbReference type="STRING" id="1760988.SAMN02949497_4290"/>
<feature type="domain" description="ABC-type uncharacterised transport system" evidence="3">
    <location>
        <begin position="152"/>
        <end position="446"/>
    </location>
</feature>
<evidence type="ECO:0000259" key="3">
    <source>
        <dbReference type="Pfam" id="PF09822"/>
    </source>
</evidence>
<proteinExistence type="predicted"/>
<feature type="domain" description="DUF7088" evidence="4">
    <location>
        <begin position="45"/>
        <end position="114"/>
    </location>
</feature>
<dbReference type="InterPro" id="IPR055396">
    <property type="entry name" value="DUF7088"/>
</dbReference>
<dbReference type="RefSeq" id="WP_085215726.1">
    <property type="nucleotide sequence ID" value="NZ_FXAM01000001.1"/>
</dbReference>